<keyword evidence="1" id="KW-0812">Transmembrane</keyword>
<keyword evidence="3" id="KW-1185">Reference proteome</keyword>
<evidence type="ECO:0000256" key="1">
    <source>
        <dbReference type="SAM" id="Phobius"/>
    </source>
</evidence>
<accession>A0A7I7JPV5</accession>
<evidence type="ECO:0000313" key="3">
    <source>
        <dbReference type="Proteomes" id="UP000466997"/>
    </source>
</evidence>
<dbReference type="KEGG" id="mnm:MNVM_30080"/>
<feature type="transmembrane region" description="Helical" evidence="1">
    <location>
        <begin position="98"/>
        <end position="118"/>
    </location>
</feature>
<organism evidence="2 3">
    <name type="scientific">Mycobacterium novum</name>
    <dbReference type="NCBI Taxonomy" id="2492438"/>
    <lineage>
        <taxon>Bacteria</taxon>
        <taxon>Bacillati</taxon>
        <taxon>Actinomycetota</taxon>
        <taxon>Actinomycetes</taxon>
        <taxon>Mycobacteriales</taxon>
        <taxon>Mycobacteriaceae</taxon>
        <taxon>Mycobacterium</taxon>
    </lineage>
</organism>
<evidence type="ECO:0000313" key="2">
    <source>
        <dbReference type="EMBL" id="BBX13927.1"/>
    </source>
</evidence>
<feature type="transmembrane region" description="Helical" evidence="1">
    <location>
        <begin position="125"/>
        <end position="144"/>
    </location>
</feature>
<name>A0A7I7JPV5_9MYCO</name>
<keyword evidence="1" id="KW-0472">Membrane</keyword>
<protein>
    <submittedName>
        <fullName evidence="2">Uncharacterized protein</fullName>
    </submittedName>
</protein>
<dbReference type="AlphaFoldDB" id="A0A7I7JPV5"/>
<feature type="transmembrane region" description="Helical" evidence="1">
    <location>
        <begin position="164"/>
        <end position="187"/>
    </location>
</feature>
<proteinExistence type="predicted"/>
<gene>
    <name evidence="2" type="ORF">MNVM_30080</name>
</gene>
<sequence length="191" mass="20464">MPAAAGYCGKSADIDEREEREDGVRQMMLLGPGESGLRAGSHAEWIGEAGDLVDHLLRNVAHGRFERSLSAMTAVAAVVTTAEIYLEHYKAGFGNKWMWSPVLVTPPVVIAGIGGVFSRRWAKRWLPLTAGVYAANGLLGEYLHARGVARKPGGWRNASYNVPMGPPIAAPGLMAMVGGMGLLAAVLRRER</sequence>
<dbReference type="EMBL" id="AP022562">
    <property type="protein sequence ID" value="BBX13927.1"/>
    <property type="molecule type" value="Genomic_DNA"/>
</dbReference>
<reference evidence="2 3" key="1">
    <citation type="journal article" date="2019" name="Emerg. Microbes Infect.">
        <title>Comprehensive subspecies identification of 175 nontuberculous mycobacteria species based on 7547 genomic profiles.</title>
        <authorList>
            <person name="Matsumoto Y."/>
            <person name="Kinjo T."/>
            <person name="Motooka D."/>
            <person name="Nabeya D."/>
            <person name="Jung N."/>
            <person name="Uechi K."/>
            <person name="Horii T."/>
            <person name="Iida T."/>
            <person name="Fujita J."/>
            <person name="Nakamura S."/>
        </authorList>
    </citation>
    <scope>NUCLEOTIDE SEQUENCE [LARGE SCALE GENOMIC DNA]</scope>
    <source>
        <strain evidence="2 3">JCM 6391</strain>
    </source>
</reference>
<keyword evidence="1" id="KW-1133">Transmembrane helix</keyword>
<feature type="transmembrane region" description="Helical" evidence="1">
    <location>
        <begin position="68"/>
        <end position="86"/>
    </location>
</feature>
<dbReference type="Proteomes" id="UP000466997">
    <property type="component" value="Chromosome"/>
</dbReference>